<organism evidence="10 11">
    <name type="scientific">Zingiber officinale</name>
    <name type="common">Ginger</name>
    <name type="synonym">Amomum zingiber</name>
    <dbReference type="NCBI Taxonomy" id="94328"/>
    <lineage>
        <taxon>Eukaryota</taxon>
        <taxon>Viridiplantae</taxon>
        <taxon>Streptophyta</taxon>
        <taxon>Embryophyta</taxon>
        <taxon>Tracheophyta</taxon>
        <taxon>Spermatophyta</taxon>
        <taxon>Magnoliopsida</taxon>
        <taxon>Liliopsida</taxon>
        <taxon>Zingiberales</taxon>
        <taxon>Zingiberaceae</taxon>
        <taxon>Zingiber</taxon>
    </lineage>
</organism>
<feature type="domain" description="AP2/ERF" evidence="9">
    <location>
        <begin position="124"/>
        <end position="181"/>
    </location>
</feature>
<proteinExistence type="inferred from homology"/>
<dbReference type="PROSITE" id="PS51032">
    <property type="entry name" value="AP2_ERF"/>
    <property type="match status" value="1"/>
</dbReference>
<evidence type="ECO:0000256" key="7">
    <source>
        <dbReference type="ARBA" id="ARBA00024343"/>
    </source>
</evidence>
<comment type="caution">
    <text evidence="10">The sequence shown here is derived from an EMBL/GenBank/DDBJ whole genome shotgun (WGS) entry which is preliminary data.</text>
</comment>
<dbReference type="PRINTS" id="PR00367">
    <property type="entry name" value="ETHRSPELEMNT"/>
</dbReference>
<dbReference type="GO" id="GO:0003700">
    <property type="term" value="F:DNA-binding transcription factor activity"/>
    <property type="evidence" value="ECO:0007669"/>
    <property type="project" value="InterPro"/>
</dbReference>
<dbReference type="InterPro" id="IPR016177">
    <property type="entry name" value="DNA-bd_dom_sf"/>
</dbReference>
<gene>
    <name evidence="10" type="ORF">ZIOFF_003475</name>
</gene>
<accession>A0A8J5IDD3</accession>
<dbReference type="CDD" id="cd00018">
    <property type="entry name" value="AP2"/>
    <property type="match status" value="1"/>
</dbReference>
<dbReference type="PANTHER" id="PTHR31985">
    <property type="entry name" value="ETHYLENE-RESPONSIVE TRANSCRIPTION FACTOR ERF042-RELATED"/>
    <property type="match status" value="1"/>
</dbReference>
<protein>
    <recommendedName>
        <fullName evidence="9">AP2/ERF domain-containing protein</fullName>
    </recommendedName>
</protein>
<keyword evidence="6" id="KW-0539">Nucleus</keyword>
<dbReference type="InterPro" id="IPR051032">
    <property type="entry name" value="AP2/ERF_TF_ERF_subfamily"/>
</dbReference>
<evidence type="ECO:0000256" key="4">
    <source>
        <dbReference type="ARBA" id="ARBA00023159"/>
    </source>
</evidence>
<dbReference type="Pfam" id="PF00847">
    <property type="entry name" value="AP2"/>
    <property type="match status" value="1"/>
</dbReference>
<dbReference type="GO" id="GO:0003677">
    <property type="term" value="F:DNA binding"/>
    <property type="evidence" value="ECO:0007669"/>
    <property type="project" value="UniProtKB-KW"/>
</dbReference>
<dbReference type="SUPFAM" id="SSF54171">
    <property type="entry name" value="DNA-binding domain"/>
    <property type="match status" value="1"/>
</dbReference>
<feature type="region of interest" description="Disordered" evidence="8">
    <location>
        <begin position="85"/>
        <end position="125"/>
    </location>
</feature>
<keyword evidence="11" id="KW-1185">Reference proteome</keyword>
<dbReference type="EMBL" id="JACMSC010000001">
    <property type="protein sequence ID" value="KAG6538360.1"/>
    <property type="molecule type" value="Genomic_DNA"/>
</dbReference>
<name>A0A8J5IDD3_ZINOF</name>
<dbReference type="InterPro" id="IPR036955">
    <property type="entry name" value="AP2/ERF_dom_sf"/>
</dbReference>
<comment type="subcellular location">
    <subcellularLocation>
        <location evidence="1">Nucleus</location>
    </subcellularLocation>
</comment>
<evidence type="ECO:0000256" key="6">
    <source>
        <dbReference type="ARBA" id="ARBA00023242"/>
    </source>
</evidence>
<comment type="similarity">
    <text evidence="7">Belongs to the AP2/ERF transcription factor family. ERF subfamily.</text>
</comment>
<sequence length="284" mass="30604">MLPVAAVASHMLAGTARGRSGRCWRALKAAASHVLVPVVGVADCRRRRYRRSPRALQAAASRVQPRVHGDFIEKLAFGLRDLPRGTNANSVSSHSPASSSSSPRGGEAAGASAKRRRHQSDHPVYRGVRMRNWGKWVSEIREPRKKSRIWLGTFPTPEMAARAHDAAALSLKGAAAVLNFPELAGSLPRPATLSPRDVQTAAAKAAAMDPGAGAAALESSPEDCDDLGQIIELPQLGEGCRMLDSAYSGGEFLFDSWAWWLPWSETEDPTDTFPPTTVETLLHE</sequence>
<dbReference type="GO" id="GO:0005634">
    <property type="term" value="C:nucleus"/>
    <property type="evidence" value="ECO:0007669"/>
    <property type="project" value="UniProtKB-SubCell"/>
</dbReference>
<evidence type="ECO:0000256" key="8">
    <source>
        <dbReference type="SAM" id="MobiDB-lite"/>
    </source>
</evidence>
<evidence type="ECO:0000256" key="1">
    <source>
        <dbReference type="ARBA" id="ARBA00004123"/>
    </source>
</evidence>
<keyword evidence="3" id="KW-0238">DNA-binding</keyword>
<dbReference type="AlphaFoldDB" id="A0A8J5IDD3"/>
<dbReference type="SMART" id="SM00380">
    <property type="entry name" value="AP2"/>
    <property type="match status" value="1"/>
</dbReference>
<evidence type="ECO:0000256" key="2">
    <source>
        <dbReference type="ARBA" id="ARBA00023015"/>
    </source>
</evidence>
<evidence type="ECO:0000313" key="11">
    <source>
        <dbReference type="Proteomes" id="UP000734854"/>
    </source>
</evidence>
<reference evidence="10 11" key="1">
    <citation type="submission" date="2020-08" db="EMBL/GenBank/DDBJ databases">
        <title>Plant Genome Project.</title>
        <authorList>
            <person name="Zhang R.-G."/>
        </authorList>
    </citation>
    <scope>NUCLEOTIDE SEQUENCE [LARGE SCALE GENOMIC DNA]</scope>
    <source>
        <tissue evidence="10">Rhizome</tissue>
    </source>
</reference>
<dbReference type="Proteomes" id="UP000734854">
    <property type="component" value="Unassembled WGS sequence"/>
</dbReference>
<dbReference type="FunFam" id="3.30.730.10:FF:000001">
    <property type="entry name" value="Ethylene-responsive transcription factor 2"/>
    <property type="match status" value="1"/>
</dbReference>
<dbReference type="Gene3D" id="3.30.730.10">
    <property type="entry name" value="AP2/ERF domain"/>
    <property type="match status" value="1"/>
</dbReference>
<keyword evidence="2" id="KW-0805">Transcription regulation</keyword>
<dbReference type="PANTHER" id="PTHR31985:SF294">
    <property type="entry name" value="DEHYDRATION-RESPONSIVE ELEMENT-BINDING PROTEIN 3-LIKE"/>
    <property type="match status" value="1"/>
</dbReference>
<keyword evidence="4" id="KW-0010">Activator</keyword>
<evidence type="ECO:0000256" key="3">
    <source>
        <dbReference type="ARBA" id="ARBA00023125"/>
    </source>
</evidence>
<evidence type="ECO:0000256" key="5">
    <source>
        <dbReference type="ARBA" id="ARBA00023163"/>
    </source>
</evidence>
<feature type="compositionally biased region" description="Low complexity" evidence="8">
    <location>
        <begin position="88"/>
        <end position="112"/>
    </location>
</feature>
<keyword evidence="5" id="KW-0804">Transcription</keyword>
<evidence type="ECO:0000313" key="10">
    <source>
        <dbReference type="EMBL" id="KAG6538360.1"/>
    </source>
</evidence>
<dbReference type="InterPro" id="IPR001471">
    <property type="entry name" value="AP2/ERF_dom"/>
</dbReference>
<evidence type="ECO:0000259" key="9">
    <source>
        <dbReference type="PROSITE" id="PS51032"/>
    </source>
</evidence>